<gene>
    <name evidence="1" type="ORF">V5O48_009492</name>
</gene>
<organism evidence="1 2">
    <name type="scientific">Marasmius crinis-equi</name>
    <dbReference type="NCBI Taxonomy" id="585013"/>
    <lineage>
        <taxon>Eukaryota</taxon>
        <taxon>Fungi</taxon>
        <taxon>Dikarya</taxon>
        <taxon>Basidiomycota</taxon>
        <taxon>Agaricomycotina</taxon>
        <taxon>Agaricomycetes</taxon>
        <taxon>Agaricomycetidae</taxon>
        <taxon>Agaricales</taxon>
        <taxon>Marasmiineae</taxon>
        <taxon>Marasmiaceae</taxon>
        <taxon>Marasmius</taxon>
    </lineage>
</organism>
<proteinExistence type="predicted"/>
<dbReference type="SUPFAM" id="SSF52047">
    <property type="entry name" value="RNI-like"/>
    <property type="match status" value="1"/>
</dbReference>
<reference evidence="1 2" key="1">
    <citation type="submission" date="2024-02" db="EMBL/GenBank/DDBJ databases">
        <title>A draft genome for the cacao thread blight pathogen Marasmius crinis-equi.</title>
        <authorList>
            <person name="Cohen S.P."/>
            <person name="Baruah I.K."/>
            <person name="Amoako-Attah I."/>
            <person name="Bukari Y."/>
            <person name="Meinhardt L.W."/>
            <person name="Bailey B.A."/>
        </authorList>
    </citation>
    <scope>NUCLEOTIDE SEQUENCE [LARGE SCALE GENOMIC DNA]</scope>
    <source>
        <strain evidence="1 2">GH-76</strain>
    </source>
</reference>
<evidence type="ECO:0000313" key="1">
    <source>
        <dbReference type="EMBL" id="KAL0572469.1"/>
    </source>
</evidence>
<keyword evidence="2" id="KW-1185">Reference proteome</keyword>
<accession>A0ABR3FB55</accession>
<comment type="caution">
    <text evidence="1">The sequence shown here is derived from an EMBL/GenBank/DDBJ whole genome shotgun (WGS) entry which is preliminary data.</text>
</comment>
<dbReference type="EMBL" id="JBAHYK010000626">
    <property type="protein sequence ID" value="KAL0572469.1"/>
    <property type="molecule type" value="Genomic_DNA"/>
</dbReference>
<dbReference type="Proteomes" id="UP001465976">
    <property type="component" value="Unassembled WGS sequence"/>
</dbReference>
<sequence length="425" mass="48183">MPTNHIGVSLSPNAGSLGFASLQAVEVRGMSFDPDPSLLEALSRAPELRSIDITGTQWQSSLTSNLLSFTWSRLTTFAMDLHIQQWCPVILPSCIHLDTLIIHSHKKFGQPPSFDGSAVRLKTVRKLVVALPDIPLRPDFHRPATLCSILELPNLEELEVTGSSDDQPKLKPINLRTDAEPLIDIVERSRCRVTSLSIRQIRMTDLTVLRILHEFPEVKRLSLHGTYLFPHLFRAMSSYSSLLPRLEFLSVSSLPIPTAVAFEAMINSKHYSSDAVPLRSIHLETSEPSDSDIELANRLASIPKLDVYLLPNEIQSRTPAHIFHWMLYYLERAVRDHNTLIDGNVIENIPLVDFIVAEAEESLHTYFSEPHSKASYNYISLVLNQHMSRLSPAVKEAFDNIYLRKRLSWMREVWLEEQWMVPGLA</sequence>
<evidence type="ECO:0008006" key="3">
    <source>
        <dbReference type="Google" id="ProtNLM"/>
    </source>
</evidence>
<dbReference type="Gene3D" id="3.80.10.10">
    <property type="entry name" value="Ribonuclease Inhibitor"/>
    <property type="match status" value="1"/>
</dbReference>
<protein>
    <recommendedName>
        <fullName evidence="3">F-box domain-containing protein</fullName>
    </recommendedName>
</protein>
<name>A0ABR3FB55_9AGAR</name>
<dbReference type="InterPro" id="IPR032675">
    <property type="entry name" value="LRR_dom_sf"/>
</dbReference>
<evidence type="ECO:0000313" key="2">
    <source>
        <dbReference type="Proteomes" id="UP001465976"/>
    </source>
</evidence>